<sequence length="64" mass="7231">MASQNTFHQVFNDFFKVKLDDFLRKNRNASPDAANNFIMDEISKAKAAIQNLPTGGKINNATWD</sequence>
<organism evidence="1 2">
    <name type="scientific">Algoriphagus winogradskyi</name>
    <dbReference type="NCBI Taxonomy" id="237017"/>
    <lineage>
        <taxon>Bacteria</taxon>
        <taxon>Pseudomonadati</taxon>
        <taxon>Bacteroidota</taxon>
        <taxon>Cytophagia</taxon>
        <taxon>Cytophagales</taxon>
        <taxon>Cyclobacteriaceae</taxon>
        <taxon>Algoriphagus</taxon>
    </lineage>
</organism>
<evidence type="ECO:0000313" key="2">
    <source>
        <dbReference type="Proteomes" id="UP001157915"/>
    </source>
</evidence>
<name>A0ABY1PLP5_9BACT</name>
<dbReference type="Proteomes" id="UP001157915">
    <property type="component" value="Unassembled WGS sequence"/>
</dbReference>
<reference evidence="1 2" key="1">
    <citation type="submission" date="2017-05" db="EMBL/GenBank/DDBJ databases">
        <authorList>
            <person name="Varghese N."/>
            <person name="Submissions S."/>
        </authorList>
    </citation>
    <scope>NUCLEOTIDE SEQUENCE [LARGE SCALE GENOMIC DNA]</scope>
    <source>
        <strain evidence="1 2">DSM 15360</strain>
    </source>
</reference>
<protein>
    <submittedName>
        <fullName evidence="1">Uncharacterized protein</fullName>
    </submittedName>
</protein>
<dbReference type="RefSeq" id="WP_283414823.1">
    <property type="nucleotide sequence ID" value="NZ_FXUA01000011.1"/>
</dbReference>
<proteinExistence type="predicted"/>
<evidence type="ECO:0000313" key="1">
    <source>
        <dbReference type="EMBL" id="SMP35816.1"/>
    </source>
</evidence>
<accession>A0ABY1PLP5</accession>
<keyword evidence="2" id="KW-1185">Reference proteome</keyword>
<dbReference type="EMBL" id="FXUA01000011">
    <property type="protein sequence ID" value="SMP35816.1"/>
    <property type="molecule type" value="Genomic_DNA"/>
</dbReference>
<gene>
    <name evidence="1" type="ORF">SAMN06265367_11160</name>
</gene>
<comment type="caution">
    <text evidence="1">The sequence shown here is derived from an EMBL/GenBank/DDBJ whole genome shotgun (WGS) entry which is preliminary data.</text>
</comment>